<evidence type="ECO:0000313" key="4">
    <source>
        <dbReference type="Proteomes" id="UP000092691"/>
    </source>
</evidence>
<dbReference type="EMBL" id="CP016287">
    <property type="protein sequence ID" value="ANP89770.1"/>
    <property type="molecule type" value="Genomic_DNA"/>
</dbReference>
<keyword evidence="3" id="KW-0614">Plasmid</keyword>
<name>A0A1B1CJ28_RHILE</name>
<dbReference type="Pfam" id="PF13561">
    <property type="entry name" value="adh_short_C2"/>
    <property type="match status" value="1"/>
</dbReference>
<evidence type="ECO:0000313" key="3">
    <source>
        <dbReference type="EMBL" id="ANP89770.1"/>
    </source>
</evidence>
<dbReference type="CDD" id="cd05233">
    <property type="entry name" value="SDR_c"/>
    <property type="match status" value="1"/>
</dbReference>
<reference evidence="3 4" key="1">
    <citation type="submission" date="2016-06" db="EMBL/GenBank/DDBJ databases">
        <title>Microsymbionts genomes from the relict species Vavilovia formosa.</title>
        <authorList>
            <person name="Chirak E."/>
            <person name="Kimeklis A."/>
            <person name="Andronov E."/>
        </authorList>
    </citation>
    <scope>NUCLEOTIDE SEQUENCE [LARGE SCALE GENOMIC DNA]</scope>
    <source>
        <strain evidence="3 4">Vaf10</strain>
        <plasmid evidence="4">Plasmid unnamed1</plasmid>
    </source>
</reference>
<dbReference type="OrthoDB" id="286404at2"/>
<dbReference type="FunFam" id="3.40.50.720:FF:000084">
    <property type="entry name" value="Short-chain dehydrogenase reductase"/>
    <property type="match status" value="1"/>
</dbReference>
<evidence type="ECO:0000256" key="1">
    <source>
        <dbReference type="ARBA" id="ARBA00006484"/>
    </source>
</evidence>
<sequence>MTFANDLFTGRTVVIPGGTSGIGAATADSFAALGARVVCCGLGAAGGPRSERIESRDINVLQPGALDDFFASLNQIDVLVNCTGVSRDRDEWKKAKFDEVIAINLTSVMDCCRLGRSRMKSGSSIINIASMYSTFGAADRPGYSASKGAIVQLTKSLAQEFAAENIRVNAVAPGWIVTPLSRALFADEVVSAPIRNRIPAGRWGEAAEVADAIVFLSSEAARYITGVCLPVDGGYLTS</sequence>
<dbReference type="PROSITE" id="PS00061">
    <property type="entry name" value="ADH_SHORT"/>
    <property type="match status" value="1"/>
</dbReference>
<dbReference type="SUPFAM" id="SSF51735">
    <property type="entry name" value="NAD(P)-binding Rossmann-fold domains"/>
    <property type="match status" value="1"/>
</dbReference>
<dbReference type="InterPro" id="IPR051122">
    <property type="entry name" value="SDR_DHRS6-like"/>
</dbReference>
<proteinExistence type="inferred from homology"/>
<dbReference type="GO" id="GO:0016491">
    <property type="term" value="F:oxidoreductase activity"/>
    <property type="evidence" value="ECO:0007669"/>
    <property type="project" value="UniProtKB-KW"/>
</dbReference>
<evidence type="ECO:0000256" key="2">
    <source>
        <dbReference type="ARBA" id="ARBA00023002"/>
    </source>
</evidence>
<dbReference type="PRINTS" id="PR00080">
    <property type="entry name" value="SDRFAMILY"/>
</dbReference>
<dbReference type="Gene3D" id="3.40.50.720">
    <property type="entry name" value="NAD(P)-binding Rossmann-like Domain"/>
    <property type="match status" value="1"/>
</dbReference>
<dbReference type="Proteomes" id="UP000092691">
    <property type="component" value="Plasmid unnamed1"/>
</dbReference>
<dbReference type="PRINTS" id="PR00081">
    <property type="entry name" value="GDHRDH"/>
</dbReference>
<keyword evidence="2" id="KW-0560">Oxidoreductase</keyword>
<dbReference type="InterPro" id="IPR036291">
    <property type="entry name" value="NAD(P)-bd_dom_sf"/>
</dbReference>
<gene>
    <name evidence="3" type="ORF">BA011_29045</name>
</gene>
<dbReference type="AlphaFoldDB" id="A0A1B1CJ28"/>
<dbReference type="PANTHER" id="PTHR43477:SF1">
    <property type="entry name" value="DIHYDROANTICAPSIN 7-DEHYDROGENASE"/>
    <property type="match status" value="1"/>
</dbReference>
<dbReference type="InterPro" id="IPR020904">
    <property type="entry name" value="Sc_DH/Rdtase_CS"/>
</dbReference>
<dbReference type="InterPro" id="IPR002347">
    <property type="entry name" value="SDR_fam"/>
</dbReference>
<geneLocation type="plasmid" evidence="3 4">
    <name>unnamed1</name>
</geneLocation>
<comment type="similarity">
    <text evidence="1">Belongs to the short-chain dehydrogenases/reductases (SDR) family.</text>
</comment>
<organism evidence="3 4">
    <name type="scientific">Rhizobium leguminosarum</name>
    <dbReference type="NCBI Taxonomy" id="384"/>
    <lineage>
        <taxon>Bacteria</taxon>
        <taxon>Pseudomonadati</taxon>
        <taxon>Pseudomonadota</taxon>
        <taxon>Alphaproteobacteria</taxon>
        <taxon>Hyphomicrobiales</taxon>
        <taxon>Rhizobiaceae</taxon>
        <taxon>Rhizobium/Agrobacterium group</taxon>
        <taxon>Rhizobium</taxon>
    </lineage>
</organism>
<protein>
    <submittedName>
        <fullName evidence="3">2-deoxy-D-gluconate 3-dehydrogenase</fullName>
    </submittedName>
</protein>
<dbReference type="RefSeq" id="WP_065283369.1">
    <property type="nucleotide sequence ID" value="NZ_CP016287.1"/>
</dbReference>
<dbReference type="PANTHER" id="PTHR43477">
    <property type="entry name" value="DIHYDROANTICAPSIN 7-DEHYDROGENASE"/>
    <property type="match status" value="1"/>
</dbReference>
<accession>A0A1B1CJ28</accession>